<dbReference type="PANTHER" id="PTHR33116:SF75">
    <property type="entry name" value="RIBONUCLEASE H PROTEIN"/>
    <property type="match status" value="1"/>
</dbReference>
<dbReference type="InterPro" id="IPR000477">
    <property type="entry name" value="RT_dom"/>
</dbReference>
<feature type="domain" description="Reverse transcriptase" evidence="1">
    <location>
        <begin position="1"/>
        <end position="165"/>
    </location>
</feature>
<proteinExistence type="predicted"/>
<dbReference type="SUPFAM" id="SSF56672">
    <property type="entry name" value="DNA/RNA polymerases"/>
    <property type="match status" value="1"/>
</dbReference>
<evidence type="ECO:0000313" key="2">
    <source>
        <dbReference type="EMBL" id="KAK3199061.1"/>
    </source>
</evidence>
<dbReference type="Pfam" id="PF00078">
    <property type="entry name" value="RVT_1"/>
    <property type="match status" value="1"/>
</dbReference>
<evidence type="ECO:0000313" key="3">
    <source>
        <dbReference type="Proteomes" id="UP001281410"/>
    </source>
</evidence>
<dbReference type="AlphaFoldDB" id="A0AAE0DZZ1"/>
<dbReference type="EMBL" id="JANJYJ010000007">
    <property type="protein sequence ID" value="KAK3199061.1"/>
    <property type="molecule type" value="Genomic_DNA"/>
</dbReference>
<dbReference type="Proteomes" id="UP001281410">
    <property type="component" value="Unassembled WGS sequence"/>
</dbReference>
<protein>
    <recommendedName>
        <fullName evidence="1">Reverse transcriptase domain-containing protein</fullName>
    </recommendedName>
</protein>
<reference evidence="2" key="1">
    <citation type="journal article" date="2023" name="Plant J.">
        <title>Genome sequences and population genomics provide insights into the demographic history, inbreeding, and mutation load of two 'living fossil' tree species of Dipteronia.</title>
        <authorList>
            <person name="Feng Y."/>
            <person name="Comes H.P."/>
            <person name="Chen J."/>
            <person name="Zhu S."/>
            <person name="Lu R."/>
            <person name="Zhang X."/>
            <person name="Li P."/>
            <person name="Qiu J."/>
            <person name="Olsen K.M."/>
            <person name="Qiu Y."/>
        </authorList>
    </citation>
    <scope>NUCLEOTIDE SEQUENCE</scope>
    <source>
        <strain evidence="2">NBL</strain>
    </source>
</reference>
<dbReference type="PROSITE" id="PS50878">
    <property type="entry name" value="RT_POL"/>
    <property type="match status" value="1"/>
</dbReference>
<keyword evidence="3" id="KW-1185">Reference proteome</keyword>
<comment type="caution">
    <text evidence="2">The sequence shown here is derived from an EMBL/GenBank/DDBJ whole genome shotgun (WGS) entry which is preliminary data.</text>
</comment>
<gene>
    <name evidence="2" type="ORF">Dsin_022476</name>
</gene>
<dbReference type="PANTHER" id="PTHR33116">
    <property type="entry name" value="REVERSE TRANSCRIPTASE ZINC-BINDING DOMAIN-CONTAINING PROTEIN-RELATED-RELATED"/>
    <property type="match status" value="1"/>
</dbReference>
<name>A0AAE0DZZ1_9ROSI</name>
<evidence type="ECO:0000259" key="1">
    <source>
        <dbReference type="PROSITE" id="PS50878"/>
    </source>
</evidence>
<sequence>MEVMEAMGFGAKWQQWIKWCIASPSLSVLVNGSPTKQFQMERGLRQGDPLSPFLFNMVVQVLSSMLDKAKWLGLIRGKGYGNDRVHITHLQFADDTVLFLEPKMEFLMNSRRILRCFELLSGLKINFHKSCLVRIGRNASNEVHWAAAFRCVAALLPIFYLGLPLGGNSSREKFLEPIIKKVEQRLAPWKRAYISKGGRLVLIKAVLSSLPSYFMSVFSIPMGVAKKIEKIQRNFFWNDGVLNKKTHAVDWVTLCKNKHFGGLGIGRVKEKGVSMMVKWIWRFGREEDSLWRKFLCAKYKLDSNLIMWDVSEISNGSQFVKALSRFYDNNHRVSRFIKQGFQIVIGSGNRTRLWHDIRWDQVPLKVAFPRIFALASNKNGVILELGSWAATMWNWDVKLRRSLFNWEIDQWNGFKLVLENIKLRNNIQDALAWHFCPNGIFSVSSFRRCLEENGDHMDEFFPFIWKGICPPKIEVFTWQLLKGRLMVREVLRGLALME</sequence>
<accession>A0AAE0DZZ1</accession>
<organism evidence="2 3">
    <name type="scientific">Dipteronia sinensis</name>
    <dbReference type="NCBI Taxonomy" id="43782"/>
    <lineage>
        <taxon>Eukaryota</taxon>
        <taxon>Viridiplantae</taxon>
        <taxon>Streptophyta</taxon>
        <taxon>Embryophyta</taxon>
        <taxon>Tracheophyta</taxon>
        <taxon>Spermatophyta</taxon>
        <taxon>Magnoliopsida</taxon>
        <taxon>eudicotyledons</taxon>
        <taxon>Gunneridae</taxon>
        <taxon>Pentapetalae</taxon>
        <taxon>rosids</taxon>
        <taxon>malvids</taxon>
        <taxon>Sapindales</taxon>
        <taxon>Sapindaceae</taxon>
        <taxon>Hippocastanoideae</taxon>
        <taxon>Acereae</taxon>
        <taxon>Dipteronia</taxon>
    </lineage>
</organism>
<dbReference type="InterPro" id="IPR043502">
    <property type="entry name" value="DNA/RNA_pol_sf"/>
</dbReference>